<dbReference type="InterPro" id="IPR001179">
    <property type="entry name" value="PPIase_FKBP_dom"/>
</dbReference>
<dbReference type="EMBL" id="CP002629">
    <property type="protein sequence ID" value="AEB10549.1"/>
    <property type="molecule type" value="Genomic_DNA"/>
</dbReference>
<sequence length="168" mass="19260">MIIHRDCFVRLAYWLQMASGEYIRGSAEQPEELTFVVGYRELLPALENQLLGMRPGEERRFIIPATEAFGLRDPWLVQEWDRKRFPYHVDLQPGQAVVPYPCAIPVEYPYKIVEVKGEVVIVDQNHPLAGEDLHYRVKILEVRPATPPELAPLQQCEACAGELESCET</sequence>
<dbReference type="AlphaFoldDB" id="F2NDY1"/>
<dbReference type="HOGENOM" id="CLU_098197_3_0_7"/>
<comment type="subcellular location">
    <subcellularLocation>
        <location evidence="2">Cytoplasm</location>
    </subcellularLocation>
</comment>
<proteinExistence type="inferred from homology"/>
<evidence type="ECO:0000256" key="1">
    <source>
        <dbReference type="ARBA" id="ARBA00000971"/>
    </source>
</evidence>
<evidence type="ECO:0000256" key="5">
    <source>
        <dbReference type="ARBA" id="ARBA00023110"/>
    </source>
</evidence>
<dbReference type="eggNOG" id="COG1047">
    <property type="taxonomic scope" value="Bacteria"/>
</dbReference>
<dbReference type="PANTHER" id="PTHR47861">
    <property type="entry name" value="FKBP-TYPE PEPTIDYL-PROLYL CIS-TRANS ISOMERASE SLYD"/>
    <property type="match status" value="1"/>
</dbReference>
<evidence type="ECO:0000313" key="12">
    <source>
        <dbReference type="EMBL" id="AEB10549.1"/>
    </source>
</evidence>
<keyword evidence="4" id="KW-0963">Cytoplasm</keyword>
<evidence type="ECO:0000256" key="8">
    <source>
        <dbReference type="ARBA" id="ARBA00037071"/>
    </source>
</evidence>
<dbReference type="RefSeq" id="WP_013707658.1">
    <property type="nucleotide sequence ID" value="NC_015388.1"/>
</dbReference>
<comment type="similarity">
    <text evidence="3 10">Belongs to the FKBP-type PPIase family.</text>
</comment>
<keyword evidence="6" id="KW-0143">Chaperone</keyword>
<dbReference type="InterPro" id="IPR046357">
    <property type="entry name" value="PPIase_dom_sf"/>
</dbReference>
<gene>
    <name evidence="12" type="ordered locus">Desac_2735</name>
</gene>
<dbReference type="GO" id="GO:0003755">
    <property type="term" value="F:peptidyl-prolyl cis-trans isomerase activity"/>
    <property type="evidence" value="ECO:0007669"/>
    <property type="project" value="UniProtKB-UniRule"/>
</dbReference>
<dbReference type="GO" id="GO:0005737">
    <property type="term" value="C:cytoplasm"/>
    <property type="evidence" value="ECO:0007669"/>
    <property type="project" value="UniProtKB-SubCell"/>
</dbReference>
<comment type="function">
    <text evidence="8">Also involved in hydrogenase metallocenter assembly, probably by participating in the nickel insertion step. This function in hydrogenase biosynthesis requires chaperone activity and the presence of the metal-binding domain, but not PPIase activity.</text>
</comment>
<dbReference type="PANTHER" id="PTHR47861:SF3">
    <property type="entry name" value="FKBP-TYPE PEPTIDYL-PROLYL CIS-TRANS ISOMERASE SLYD"/>
    <property type="match status" value="1"/>
</dbReference>
<dbReference type="PROSITE" id="PS50059">
    <property type="entry name" value="FKBP_PPIASE"/>
    <property type="match status" value="1"/>
</dbReference>
<dbReference type="EC" id="5.2.1.8" evidence="10"/>
<keyword evidence="7 9" id="KW-0413">Isomerase</keyword>
<evidence type="ECO:0000256" key="6">
    <source>
        <dbReference type="ARBA" id="ARBA00023186"/>
    </source>
</evidence>
<evidence type="ECO:0000256" key="9">
    <source>
        <dbReference type="PROSITE-ProRule" id="PRU00277"/>
    </source>
</evidence>
<evidence type="ECO:0000256" key="3">
    <source>
        <dbReference type="ARBA" id="ARBA00006577"/>
    </source>
</evidence>
<dbReference type="STRING" id="880072.Desac_2735"/>
<evidence type="ECO:0000313" key="13">
    <source>
        <dbReference type="Proteomes" id="UP000000483"/>
    </source>
</evidence>
<comment type="catalytic activity">
    <reaction evidence="1 9 10">
        <text>[protein]-peptidylproline (omega=180) = [protein]-peptidylproline (omega=0)</text>
        <dbReference type="Rhea" id="RHEA:16237"/>
        <dbReference type="Rhea" id="RHEA-COMP:10747"/>
        <dbReference type="Rhea" id="RHEA-COMP:10748"/>
        <dbReference type="ChEBI" id="CHEBI:83833"/>
        <dbReference type="ChEBI" id="CHEBI:83834"/>
        <dbReference type="EC" id="5.2.1.8"/>
    </reaction>
</comment>
<evidence type="ECO:0000259" key="11">
    <source>
        <dbReference type="PROSITE" id="PS50059"/>
    </source>
</evidence>
<feature type="domain" description="PPIase FKBP-type" evidence="11">
    <location>
        <begin position="6"/>
        <end position="70"/>
    </location>
</feature>
<evidence type="ECO:0000256" key="7">
    <source>
        <dbReference type="ARBA" id="ARBA00023235"/>
    </source>
</evidence>
<dbReference type="Proteomes" id="UP000000483">
    <property type="component" value="Chromosome"/>
</dbReference>
<protein>
    <recommendedName>
        <fullName evidence="10">Peptidyl-prolyl cis-trans isomerase</fullName>
        <ecNumber evidence="10">5.2.1.8</ecNumber>
    </recommendedName>
</protein>
<evidence type="ECO:0000256" key="2">
    <source>
        <dbReference type="ARBA" id="ARBA00004496"/>
    </source>
</evidence>
<dbReference type="Pfam" id="PF00254">
    <property type="entry name" value="FKBP_C"/>
    <property type="match status" value="1"/>
</dbReference>
<accession>F2NDY1</accession>
<dbReference type="OrthoDB" id="9808891at2"/>
<reference evidence="13" key="2">
    <citation type="submission" date="2011-03" db="EMBL/GenBank/DDBJ databases">
        <title>The complete genome of Desulfobacca acetoxidans DSM 11109.</title>
        <authorList>
            <consortium name="US DOE Joint Genome Institute (JGI-PGF)"/>
            <person name="Lucas S."/>
            <person name="Copeland A."/>
            <person name="Lapidus A."/>
            <person name="Bruce D."/>
            <person name="Goodwin L."/>
            <person name="Pitluck S."/>
            <person name="Peters L."/>
            <person name="Kyrpides N."/>
            <person name="Mavromatis K."/>
            <person name="Ivanova N."/>
            <person name="Ovchinnikova G."/>
            <person name="Teshima H."/>
            <person name="Detter J.C."/>
            <person name="Han C."/>
            <person name="Land M."/>
            <person name="Hauser L."/>
            <person name="Markowitz V."/>
            <person name="Cheng J.-F."/>
            <person name="Hugenholtz P."/>
            <person name="Woyke T."/>
            <person name="Wu D."/>
            <person name="Spring S."/>
            <person name="Schueler E."/>
            <person name="Brambilla E."/>
            <person name="Klenk H.-P."/>
            <person name="Eisen J.A."/>
        </authorList>
    </citation>
    <scope>NUCLEOTIDE SEQUENCE [LARGE SCALE GENOMIC DNA]</scope>
    <source>
        <strain evidence="13">ATCC 700848 / DSM 11109 / ASRB2</strain>
    </source>
</reference>
<name>F2NDY1_DESAR</name>
<keyword evidence="13" id="KW-1185">Reference proteome</keyword>
<organism evidence="12 13">
    <name type="scientific">Desulfobacca acetoxidans (strain ATCC 700848 / DSM 11109 / ASRB2)</name>
    <dbReference type="NCBI Taxonomy" id="880072"/>
    <lineage>
        <taxon>Bacteria</taxon>
        <taxon>Pseudomonadati</taxon>
        <taxon>Thermodesulfobacteriota</taxon>
        <taxon>Desulfobaccia</taxon>
        <taxon>Desulfobaccales</taxon>
        <taxon>Desulfobaccaceae</taxon>
        <taxon>Desulfobacca</taxon>
    </lineage>
</organism>
<reference evidence="12 13" key="1">
    <citation type="journal article" date="2011" name="Stand. Genomic Sci.">
        <title>Complete genome sequence of the acetate-degrading sulfate reducer Desulfobacca acetoxidans type strain (ASRB2).</title>
        <authorList>
            <person name="Goker M."/>
            <person name="Teshima H."/>
            <person name="Lapidus A."/>
            <person name="Nolan M."/>
            <person name="Lucas S."/>
            <person name="Hammon N."/>
            <person name="Deshpande S."/>
            <person name="Cheng J.F."/>
            <person name="Tapia R."/>
            <person name="Han C."/>
            <person name="Goodwin L."/>
            <person name="Pitluck S."/>
            <person name="Huntemann M."/>
            <person name="Liolios K."/>
            <person name="Ivanova N."/>
            <person name="Pagani I."/>
            <person name="Mavromatis K."/>
            <person name="Ovchinikova G."/>
            <person name="Pati A."/>
            <person name="Chen A."/>
            <person name="Palaniappan K."/>
            <person name="Land M."/>
            <person name="Hauser L."/>
            <person name="Brambilla E.M."/>
            <person name="Rohde M."/>
            <person name="Spring S."/>
            <person name="Detter J.C."/>
            <person name="Woyke T."/>
            <person name="Bristow J."/>
            <person name="Eisen J.A."/>
            <person name="Markowitz V."/>
            <person name="Hugenholtz P."/>
            <person name="Kyrpides N.C."/>
            <person name="Klenk H.P."/>
        </authorList>
    </citation>
    <scope>NUCLEOTIDE SEQUENCE [LARGE SCALE GENOMIC DNA]</scope>
    <source>
        <strain evidence="13">ATCC 700848 / DSM 11109 / ASRB2</strain>
    </source>
</reference>
<evidence type="ECO:0000256" key="4">
    <source>
        <dbReference type="ARBA" id="ARBA00022490"/>
    </source>
</evidence>
<dbReference type="KEGG" id="dao:Desac_2735"/>
<dbReference type="GO" id="GO:0042026">
    <property type="term" value="P:protein refolding"/>
    <property type="evidence" value="ECO:0007669"/>
    <property type="project" value="UniProtKB-ARBA"/>
</dbReference>
<evidence type="ECO:0000256" key="10">
    <source>
        <dbReference type="RuleBase" id="RU003915"/>
    </source>
</evidence>
<keyword evidence="5 9" id="KW-0697">Rotamase</keyword>
<dbReference type="SUPFAM" id="SSF54534">
    <property type="entry name" value="FKBP-like"/>
    <property type="match status" value="1"/>
</dbReference>
<dbReference type="Gene3D" id="3.10.50.40">
    <property type="match status" value="1"/>
</dbReference>